<evidence type="ECO:0000256" key="3">
    <source>
        <dbReference type="ARBA" id="ARBA00022833"/>
    </source>
</evidence>
<feature type="transmembrane region" description="Helical" evidence="5">
    <location>
        <begin position="91"/>
        <end position="108"/>
    </location>
</feature>
<evidence type="ECO:0000256" key="2">
    <source>
        <dbReference type="ARBA" id="ARBA00022771"/>
    </source>
</evidence>
<dbReference type="KEGG" id="tet:TTHERM_00145760"/>
<evidence type="ECO:0000256" key="5">
    <source>
        <dbReference type="SAM" id="Phobius"/>
    </source>
</evidence>
<organism evidence="7 8">
    <name type="scientific">Tetrahymena thermophila (strain SB210)</name>
    <dbReference type="NCBI Taxonomy" id="312017"/>
    <lineage>
        <taxon>Eukaryota</taxon>
        <taxon>Sar</taxon>
        <taxon>Alveolata</taxon>
        <taxon>Ciliophora</taxon>
        <taxon>Intramacronucleata</taxon>
        <taxon>Oligohymenophorea</taxon>
        <taxon>Hymenostomatida</taxon>
        <taxon>Tetrahymenina</taxon>
        <taxon>Tetrahymenidae</taxon>
        <taxon>Tetrahymena</taxon>
    </lineage>
</organism>
<dbReference type="GO" id="GO:0008270">
    <property type="term" value="F:zinc ion binding"/>
    <property type="evidence" value="ECO:0007669"/>
    <property type="project" value="UniProtKB-KW"/>
</dbReference>
<feature type="transmembrane region" description="Helical" evidence="5">
    <location>
        <begin position="128"/>
        <end position="148"/>
    </location>
</feature>
<proteinExistence type="predicted"/>
<dbReference type="Proteomes" id="UP000009168">
    <property type="component" value="Unassembled WGS sequence"/>
</dbReference>
<keyword evidence="5" id="KW-0812">Transmembrane</keyword>
<dbReference type="PANTHER" id="PTHR14155">
    <property type="entry name" value="RING FINGER DOMAIN-CONTAINING"/>
    <property type="match status" value="1"/>
</dbReference>
<evidence type="ECO:0000259" key="6">
    <source>
        <dbReference type="PROSITE" id="PS50089"/>
    </source>
</evidence>
<keyword evidence="5" id="KW-0472">Membrane</keyword>
<protein>
    <submittedName>
        <fullName evidence="7">Zinc finger, C3HC4 type (RING finger) protein</fullName>
    </submittedName>
</protein>
<reference evidence="8" key="1">
    <citation type="journal article" date="2006" name="PLoS Biol.">
        <title>Macronuclear genome sequence of the ciliate Tetrahymena thermophila, a model eukaryote.</title>
        <authorList>
            <person name="Eisen J.A."/>
            <person name="Coyne R.S."/>
            <person name="Wu M."/>
            <person name="Wu D."/>
            <person name="Thiagarajan M."/>
            <person name="Wortman J.R."/>
            <person name="Badger J.H."/>
            <person name="Ren Q."/>
            <person name="Amedeo P."/>
            <person name="Jones K.M."/>
            <person name="Tallon L.J."/>
            <person name="Delcher A.L."/>
            <person name="Salzberg S.L."/>
            <person name="Silva J.C."/>
            <person name="Haas B.J."/>
            <person name="Majoros W.H."/>
            <person name="Farzad M."/>
            <person name="Carlton J.M."/>
            <person name="Smith R.K. Jr."/>
            <person name="Garg J."/>
            <person name="Pearlman R.E."/>
            <person name="Karrer K.M."/>
            <person name="Sun L."/>
            <person name="Manning G."/>
            <person name="Elde N.C."/>
            <person name="Turkewitz A.P."/>
            <person name="Asai D.J."/>
            <person name="Wilkes D.E."/>
            <person name="Wang Y."/>
            <person name="Cai H."/>
            <person name="Collins K."/>
            <person name="Stewart B.A."/>
            <person name="Lee S.R."/>
            <person name="Wilamowska K."/>
            <person name="Weinberg Z."/>
            <person name="Ruzzo W.L."/>
            <person name="Wloga D."/>
            <person name="Gaertig J."/>
            <person name="Frankel J."/>
            <person name="Tsao C.-C."/>
            <person name="Gorovsky M.A."/>
            <person name="Keeling P.J."/>
            <person name="Waller R.F."/>
            <person name="Patron N.J."/>
            <person name="Cherry J.M."/>
            <person name="Stover N.A."/>
            <person name="Krieger C.J."/>
            <person name="del Toro C."/>
            <person name="Ryder H.F."/>
            <person name="Williamson S.C."/>
            <person name="Barbeau R.A."/>
            <person name="Hamilton E.P."/>
            <person name="Orias E."/>
        </authorList>
    </citation>
    <scope>NUCLEOTIDE SEQUENCE [LARGE SCALE GENOMIC DNA]</scope>
    <source>
        <strain evidence="8">SB210</strain>
    </source>
</reference>
<dbReference type="SUPFAM" id="SSF57850">
    <property type="entry name" value="RING/U-box"/>
    <property type="match status" value="1"/>
</dbReference>
<dbReference type="PANTHER" id="PTHR14155:SF627">
    <property type="entry name" value="OS06G0192800 PROTEIN"/>
    <property type="match status" value="1"/>
</dbReference>
<dbReference type="eggNOG" id="KOG2887">
    <property type="taxonomic scope" value="Eukaryota"/>
</dbReference>
<dbReference type="EMBL" id="GG662793">
    <property type="protein sequence ID" value="EAR90971.2"/>
    <property type="molecule type" value="Genomic_DNA"/>
</dbReference>
<dbReference type="STRING" id="312017.I7M0U7"/>
<dbReference type="GeneID" id="7836633"/>
<dbReference type="Pfam" id="PF13639">
    <property type="entry name" value="zf-RING_2"/>
    <property type="match status" value="1"/>
</dbReference>
<keyword evidence="5" id="KW-1133">Transmembrane helix</keyword>
<dbReference type="AlphaFoldDB" id="I7M0U7"/>
<feature type="transmembrane region" description="Helical" evidence="5">
    <location>
        <begin position="12"/>
        <end position="34"/>
    </location>
</feature>
<accession>I7M0U7</accession>
<dbReference type="PROSITE" id="PS50089">
    <property type="entry name" value="ZF_RING_2"/>
    <property type="match status" value="1"/>
</dbReference>
<name>I7M0U7_TETTS</name>
<dbReference type="InParanoid" id="I7M0U7"/>
<keyword evidence="3" id="KW-0862">Zinc</keyword>
<evidence type="ECO:0000313" key="7">
    <source>
        <dbReference type="EMBL" id="EAR90971.2"/>
    </source>
</evidence>
<dbReference type="InterPro" id="IPR053238">
    <property type="entry name" value="RING-H2_zinc_finger"/>
</dbReference>
<dbReference type="Gene3D" id="3.30.40.10">
    <property type="entry name" value="Zinc/RING finger domain, C3HC4 (zinc finger)"/>
    <property type="match status" value="1"/>
</dbReference>
<dbReference type="InterPro" id="IPR013083">
    <property type="entry name" value="Znf_RING/FYVE/PHD"/>
</dbReference>
<sequence length="373" mass="44116">MYIAKSCYIEVYSYYQIVLVCLLLIEFYIDILCIKVINQYIIIFNWESSKSNEEKYDQLKNFKVRQVIYKLVNKNQTTDILPLTVIHHKKMVVGAFALVFFTQFYFATNYLEFQCYFSFEPIVMNITFWILYLVIIVLTKFQIIYLCCQNNQKNKLENNFNTNSLVNQQSQALSVEQLEEQWKLRSTTEKVVFNKKKSQSIYQNKQNQQQNNQAWSAQQLDQKQQHFQNDNKLENLEITSIQTKKLLQNTDRLQVNIVNNENQQLNLKPLSQNDVGCLNSNIHVESHIIILQNEEKKSSIPQEKEVVVQSSNQTLEESIEYETCQICLVELQDGEIGREMKCCKKIFHKECCLQWFNTKETCPNCRSLPLLSF</sequence>
<gene>
    <name evidence="7" type="ORF">TTHERM_00145760</name>
</gene>
<dbReference type="RefSeq" id="XP_001011216.2">
    <property type="nucleotide sequence ID" value="XM_001011216.2"/>
</dbReference>
<dbReference type="InterPro" id="IPR001841">
    <property type="entry name" value="Znf_RING"/>
</dbReference>
<evidence type="ECO:0000313" key="8">
    <source>
        <dbReference type="Proteomes" id="UP000009168"/>
    </source>
</evidence>
<keyword evidence="2 4" id="KW-0863">Zinc-finger</keyword>
<feature type="domain" description="RING-type" evidence="6">
    <location>
        <begin position="324"/>
        <end position="366"/>
    </location>
</feature>
<keyword evidence="1" id="KW-0479">Metal-binding</keyword>
<dbReference type="OrthoDB" id="8062037at2759"/>
<evidence type="ECO:0000256" key="4">
    <source>
        <dbReference type="PROSITE-ProRule" id="PRU00175"/>
    </source>
</evidence>
<evidence type="ECO:0000256" key="1">
    <source>
        <dbReference type="ARBA" id="ARBA00022723"/>
    </source>
</evidence>
<keyword evidence="8" id="KW-1185">Reference proteome</keyword>